<protein>
    <recommendedName>
        <fullName evidence="4">Transmembrane protein 174</fullName>
    </recommendedName>
</protein>
<comment type="caution">
    <text evidence="3">The sequence shown here is derived from an EMBL/GenBank/DDBJ whole genome shotgun (WGS) entry which is preliminary data.</text>
</comment>
<reference evidence="3" key="1">
    <citation type="journal article" date="2024" name="Gigascience">
        <title>Chromosome-level genome of the poultry shaft louse Menopon gallinae provides insight into the host-switching and adaptive evolution of parasitic lice.</title>
        <authorList>
            <person name="Xu Y."/>
            <person name="Ma L."/>
            <person name="Liu S."/>
            <person name="Liang Y."/>
            <person name="Liu Q."/>
            <person name="He Z."/>
            <person name="Tian L."/>
            <person name="Duan Y."/>
            <person name="Cai W."/>
            <person name="Li H."/>
            <person name="Song F."/>
        </authorList>
    </citation>
    <scope>NUCLEOTIDE SEQUENCE</scope>
    <source>
        <strain evidence="3">Cailab_2023a</strain>
    </source>
</reference>
<evidence type="ECO:0000256" key="2">
    <source>
        <dbReference type="SAM" id="Phobius"/>
    </source>
</evidence>
<accession>A0AAW2HPQ2</accession>
<keyword evidence="2" id="KW-0472">Membrane</keyword>
<keyword evidence="2" id="KW-0812">Transmembrane</keyword>
<name>A0AAW2HPQ2_9NEOP</name>
<dbReference type="AlphaFoldDB" id="A0AAW2HPQ2"/>
<sequence>MHFWIDKRSQACGFNGRHGVPASLATGRRRRNKPMVTPVHRFQSVENGLGQHARRHHGSPQARHTNQQSSLRSTISSSTVNGSMMTATPQSNDIESNLYIETSGDGNMDTGQHSQLMRLGGLIKYGMWASFGLITVSVAITKFFISHQGMFEMLLLCTLGLLSVGLLMSCILSVCRTKNAQEFITVPPHTHRTEVEIQDVISHIEETILPVEVPASVPQQTILANLNPEPEQPPPYHIAILLPHKEQGYEDLPPPSYENAVR</sequence>
<proteinExistence type="predicted"/>
<feature type="transmembrane region" description="Helical" evidence="2">
    <location>
        <begin position="125"/>
        <end position="145"/>
    </location>
</feature>
<keyword evidence="2" id="KW-1133">Transmembrane helix</keyword>
<evidence type="ECO:0000313" key="3">
    <source>
        <dbReference type="EMBL" id="KAL0271889.1"/>
    </source>
</evidence>
<dbReference type="EMBL" id="JARGDH010000003">
    <property type="protein sequence ID" value="KAL0271889.1"/>
    <property type="molecule type" value="Genomic_DNA"/>
</dbReference>
<organism evidence="3">
    <name type="scientific">Menopon gallinae</name>
    <name type="common">poultry shaft louse</name>
    <dbReference type="NCBI Taxonomy" id="328185"/>
    <lineage>
        <taxon>Eukaryota</taxon>
        <taxon>Metazoa</taxon>
        <taxon>Ecdysozoa</taxon>
        <taxon>Arthropoda</taxon>
        <taxon>Hexapoda</taxon>
        <taxon>Insecta</taxon>
        <taxon>Pterygota</taxon>
        <taxon>Neoptera</taxon>
        <taxon>Paraneoptera</taxon>
        <taxon>Psocodea</taxon>
        <taxon>Troctomorpha</taxon>
        <taxon>Phthiraptera</taxon>
        <taxon>Amblycera</taxon>
        <taxon>Menoponidae</taxon>
        <taxon>Menopon</taxon>
    </lineage>
</organism>
<feature type="transmembrane region" description="Helical" evidence="2">
    <location>
        <begin position="151"/>
        <end position="175"/>
    </location>
</feature>
<evidence type="ECO:0008006" key="4">
    <source>
        <dbReference type="Google" id="ProtNLM"/>
    </source>
</evidence>
<evidence type="ECO:0000256" key="1">
    <source>
        <dbReference type="SAM" id="MobiDB-lite"/>
    </source>
</evidence>
<gene>
    <name evidence="3" type="ORF">PYX00_005054</name>
</gene>
<feature type="region of interest" description="Disordered" evidence="1">
    <location>
        <begin position="49"/>
        <end position="75"/>
    </location>
</feature>